<accession>A2F1W1</accession>
<dbReference type="RefSeq" id="XP_001313958.1">
    <property type="nucleotide sequence ID" value="XM_001313953.1"/>
</dbReference>
<evidence type="ECO:0000313" key="1">
    <source>
        <dbReference type="EMBL" id="EAY01106.1"/>
    </source>
</evidence>
<dbReference type="AlphaFoldDB" id="A2F1W1"/>
<organism evidence="1 2">
    <name type="scientific">Trichomonas vaginalis (strain ATCC PRA-98 / G3)</name>
    <dbReference type="NCBI Taxonomy" id="412133"/>
    <lineage>
        <taxon>Eukaryota</taxon>
        <taxon>Metamonada</taxon>
        <taxon>Parabasalia</taxon>
        <taxon>Trichomonadida</taxon>
        <taxon>Trichomonadidae</taxon>
        <taxon>Trichomonas</taxon>
    </lineage>
</organism>
<name>A2F1W1_TRIV3</name>
<evidence type="ECO:0000313" key="2">
    <source>
        <dbReference type="Proteomes" id="UP000001542"/>
    </source>
</evidence>
<dbReference type="VEuPathDB" id="TrichDB:TVAG_442170"/>
<reference evidence="1" key="2">
    <citation type="journal article" date="2007" name="Science">
        <title>Draft genome sequence of the sexually transmitted pathogen Trichomonas vaginalis.</title>
        <authorList>
            <person name="Carlton J.M."/>
            <person name="Hirt R.P."/>
            <person name="Silva J.C."/>
            <person name="Delcher A.L."/>
            <person name="Schatz M."/>
            <person name="Zhao Q."/>
            <person name="Wortman J.R."/>
            <person name="Bidwell S.L."/>
            <person name="Alsmark U.C.M."/>
            <person name="Besteiro S."/>
            <person name="Sicheritz-Ponten T."/>
            <person name="Noel C.J."/>
            <person name="Dacks J.B."/>
            <person name="Foster P.G."/>
            <person name="Simillion C."/>
            <person name="Van de Peer Y."/>
            <person name="Miranda-Saavedra D."/>
            <person name="Barton G.J."/>
            <person name="Westrop G.D."/>
            <person name="Mueller S."/>
            <person name="Dessi D."/>
            <person name="Fiori P.L."/>
            <person name="Ren Q."/>
            <person name="Paulsen I."/>
            <person name="Zhang H."/>
            <person name="Bastida-Corcuera F.D."/>
            <person name="Simoes-Barbosa A."/>
            <person name="Brown M.T."/>
            <person name="Hayes R.D."/>
            <person name="Mukherjee M."/>
            <person name="Okumura C.Y."/>
            <person name="Schneider R."/>
            <person name="Smith A.J."/>
            <person name="Vanacova S."/>
            <person name="Villalvazo M."/>
            <person name="Haas B.J."/>
            <person name="Pertea M."/>
            <person name="Feldblyum T.V."/>
            <person name="Utterback T.R."/>
            <person name="Shu C.L."/>
            <person name="Osoegawa K."/>
            <person name="de Jong P.J."/>
            <person name="Hrdy I."/>
            <person name="Horvathova L."/>
            <person name="Zubacova Z."/>
            <person name="Dolezal P."/>
            <person name="Malik S.B."/>
            <person name="Logsdon J.M. Jr."/>
            <person name="Henze K."/>
            <person name="Gupta A."/>
            <person name="Wang C.C."/>
            <person name="Dunne R.L."/>
            <person name="Upcroft J.A."/>
            <person name="Upcroft P."/>
            <person name="White O."/>
            <person name="Salzberg S.L."/>
            <person name="Tang P."/>
            <person name="Chiu C.-H."/>
            <person name="Lee Y.-S."/>
            <person name="Embley T.M."/>
            <person name="Coombs G.H."/>
            <person name="Mottram J.C."/>
            <person name="Tachezy J."/>
            <person name="Fraser-Liggett C.M."/>
            <person name="Johnson P.J."/>
        </authorList>
    </citation>
    <scope>NUCLEOTIDE SEQUENCE [LARGE SCALE GENOMIC DNA]</scope>
    <source>
        <strain evidence="1">G3</strain>
    </source>
</reference>
<protein>
    <submittedName>
        <fullName evidence="1">Uncharacterized protein</fullName>
    </submittedName>
</protein>
<dbReference type="Proteomes" id="UP000001542">
    <property type="component" value="Unassembled WGS sequence"/>
</dbReference>
<proteinExistence type="predicted"/>
<dbReference type="EMBL" id="DS113578">
    <property type="protein sequence ID" value="EAY01106.1"/>
    <property type="molecule type" value="Genomic_DNA"/>
</dbReference>
<sequence>MVEISIENLSIKRPSWGEFVENYITKELMPPVTLNPFLGDFLIHNTPLYKVSNTNVLDGVWNAFNGSLISWLLSNKDSKFIIRQGFAGLNRLHRYQTVRTISIADYLVSILFTKSNLGIQFFSLENSKKRAFRRFNLTLQRNGGIYNEKKLLINTITKAFNMDENKDGFEKESVASQILQASTDFYDQQNQNLQIRNKIFEIFEKDFNIPASSVIESLDNQPTRNENGLVTFNGTLTGKIPISITAFLPTQKRMQTIDLIPYYCSEFLFNLLPFTGTFANYSQAMRKRLEFSMTKEANVRIQLLTKLGVKIQGSPEKILENADKHDFPFEIPVPIPKYVSKNMMITSRVPSESPNIISKEWVSKLAEGTARAMFDYNILIPNVSKSNIISEHGKVSLFKFSGGVRPDPTYIRNASKLISSKITNNISLISEASKDLNIKYHKLESFVHKPRQISAFSLFKKYPREIICSSELISGLINNAREAKLDGQIFEPFATRISKIVGESNIQPDKIVNYMNDIVSRKLE</sequence>
<keyword evidence="2" id="KW-1185">Reference proteome</keyword>
<dbReference type="OrthoDB" id="427480at2759"/>
<dbReference type="KEGG" id="tva:4758930"/>
<dbReference type="InParanoid" id="A2F1W1"/>
<reference evidence="1" key="1">
    <citation type="submission" date="2006-10" db="EMBL/GenBank/DDBJ databases">
        <authorList>
            <person name="Amadeo P."/>
            <person name="Zhao Q."/>
            <person name="Wortman J."/>
            <person name="Fraser-Liggett C."/>
            <person name="Carlton J."/>
        </authorList>
    </citation>
    <scope>NUCLEOTIDE SEQUENCE</scope>
    <source>
        <strain evidence="1">G3</strain>
    </source>
</reference>
<dbReference type="VEuPathDB" id="TrichDB:TVAGG3_0505890"/>
<gene>
    <name evidence="1" type="ORF">TVAG_442170</name>
</gene>